<dbReference type="EMBL" id="VKLS01000083">
    <property type="protein sequence ID" value="TSB42437.1"/>
    <property type="molecule type" value="Genomic_DNA"/>
</dbReference>
<sequence>MPAPEAAARRDRARRRRTTALDILGTLGLLDRWRPLGRPVVVGSVALDLVVEPDIDLEIYSPMPSAARGFAALAPCAELPGVRRLRFTNALDLPDQGLYWRLDHEADSGDTWQIDMWWLADDHPGPRAADLVGPLRAALTEETRDAILAIKEAAAAEGEPLPGVWVYRAVVADGVRGYPAFTAWRARTATDRLTSWRPATGPAR</sequence>
<evidence type="ECO:0000313" key="1">
    <source>
        <dbReference type="EMBL" id="TSB42437.1"/>
    </source>
</evidence>
<dbReference type="Proteomes" id="UP000320888">
    <property type="component" value="Unassembled WGS sequence"/>
</dbReference>
<reference evidence="1 2" key="1">
    <citation type="submission" date="2019-07" db="EMBL/GenBank/DDBJ databases">
        <title>Draft genome for Streptomyces benahoarensis MZ03-48.</title>
        <authorList>
            <person name="Gonzalez-Pimentel J.L."/>
        </authorList>
    </citation>
    <scope>NUCLEOTIDE SEQUENCE [LARGE SCALE GENOMIC DNA]</scope>
    <source>
        <strain evidence="1 2">MZ03-48</strain>
    </source>
</reference>
<gene>
    <name evidence="1" type="ORF">FNZ23_09955</name>
</gene>
<proteinExistence type="predicted"/>
<comment type="caution">
    <text evidence="1">The sequence shown here is derived from an EMBL/GenBank/DDBJ whole genome shotgun (WGS) entry which is preliminary data.</text>
</comment>
<accession>A0A553ZLW4</accession>
<dbReference type="OrthoDB" id="7946528at2"/>
<keyword evidence="2" id="KW-1185">Reference proteome</keyword>
<dbReference type="AlphaFoldDB" id="A0A553ZLW4"/>
<evidence type="ECO:0000313" key="2">
    <source>
        <dbReference type="Proteomes" id="UP000320888"/>
    </source>
</evidence>
<protein>
    <submittedName>
        <fullName evidence="1">Uncharacterized protein</fullName>
    </submittedName>
</protein>
<name>A0A553ZLW4_9ACTN</name>
<organism evidence="1 2">
    <name type="scientific">Streptomyces benahoarensis</name>
    <dbReference type="NCBI Taxonomy" id="2595054"/>
    <lineage>
        <taxon>Bacteria</taxon>
        <taxon>Bacillati</taxon>
        <taxon>Actinomycetota</taxon>
        <taxon>Actinomycetes</taxon>
        <taxon>Kitasatosporales</taxon>
        <taxon>Streptomycetaceae</taxon>
        <taxon>Streptomyces</taxon>
    </lineage>
</organism>
<dbReference type="RefSeq" id="WP_143941354.1">
    <property type="nucleotide sequence ID" value="NZ_VKLS01000083.1"/>
</dbReference>